<dbReference type="Pfam" id="PF13493">
    <property type="entry name" value="DUF4118"/>
    <property type="match status" value="1"/>
</dbReference>
<keyword evidence="7" id="KW-0547">Nucleotide-binding</keyword>
<dbReference type="GO" id="GO:0005886">
    <property type="term" value="C:plasma membrane"/>
    <property type="evidence" value="ECO:0007669"/>
    <property type="project" value="TreeGrafter"/>
</dbReference>
<dbReference type="InterPro" id="IPR003594">
    <property type="entry name" value="HATPase_dom"/>
</dbReference>
<dbReference type="Proteomes" id="UP000037392">
    <property type="component" value="Unassembled WGS sequence"/>
</dbReference>
<dbReference type="InterPro" id="IPR003661">
    <property type="entry name" value="HisK_dim/P_dom"/>
</dbReference>
<feature type="transmembrane region" description="Helical" evidence="13">
    <location>
        <begin position="20"/>
        <end position="37"/>
    </location>
</feature>
<evidence type="ECO:0000256" key="5">
    <source>
        <dbReference type="ARBA" id="ARBA00022679"/>
    </source>
</evidence>
<evidence type="ECO:0000256" key="4">
    <source>
        <dbReference type="ARBA" id="ARBA00022553"/>
    </source>
</evidence>
<evidence type="ECO:0000256" key="3">
    <source>
        <dbReference type="ARBA" id="ARBA00012438"/>
    </source>
</evidence>
<evidence type="ECO:0000256" key="2">
    <source>
        <dbReference type="ARBA" id="ARBA00004141"/>
    </source>
</evidence>
<evidence type="ECO:0000256" key="6">
    <source>
        <dbReference type="ARBA" id="ARBA00022692"/>
    </source>
</evidence>
<dbReference type="SUPFAM" id="SSF47384">
    <property type="entry name" value="Homodimeric domain of signal transducing histidine kinase"/>
    <property type="match status" value="1"/>
</dbReference>
<keyword evidence="5" id="KW-0808">Transferase</keyword>
<dbReference type="InterPro" id="IPR036097">
    <property type="entry name" value="HisK_dim/P_sf"/>
</dbReference>
<keyword evidence="6 13" id="KW-0812">Transmembrane</keyword>
<dbReference type="PROSITE" id="PS50109">
    <property type="entry name" value="HIS_KIN"/>
    <property type="match status" value="1"/>
</dbReference>
<dbReference type="SMART" id="SM00387">
    <property type="entry name" value="HATPase_c"/>
    <property type="match status" value="1"/>
</dbReference>
<dbReference type="PRINTS" id="PR00344">
    <property type="entry name" value="BCTRLSENSOR"/>
</dbReference>
<evidence type="ECO:0000256" key="1">
    <source>
        <dbReference type="ARBA" id="ARBA00000085"/>
    </source>
</evidence>
<feature type="transmembrane region" description="Helical" evidence="13">
    <location>
        <begin position="44"/>
        <end position="72"/>
    </location>
</feature>
<dbReference type="Gene3D" id="3.30.565.10">
    <property type="entry name" value="Histidine kinase-like ATPase, C-terminal domain"/>
    <property type="match status" value="1"/>
</dbReference>
<dbReference type="InterPro" id="IPR025201">
    <property type="entry name" value="KdpD_TM"/>
</dbReference>
<comment type="catalytic activity">
    <reaction evidence="1">
        <text>ATP + protein L-histidine = ADP + protein N-phospho-L-histidine.</text>
        <dbReference type="EC" id="2.7.13.3"/>
    </reaction>
</comment>
<dbReference type="CDD" id="cd00075">
    <property type="entry name" value="HATPase"/>
    <property type="match status" value="1"/>
</dbReference>
<evidence type="ECO:0000313" key="16">
    <source>
        <dbReference type="Proteomes" id="UP000037392"/>
    </source>
</evidence>
<dbReference type="Pfam" id="PF00512">
    <property type="entry name" value="HisKA"/>
    <property type="match status" value="1"/>
</dbReference>
<dbReference type="SUPFAM" id="SSF55874">
    <property type="entry name" value="ATPase domain of HSP90 chaperone/DNA topoisomerase II/histidine kinase"/>
    <property type="match status" value="1"/>
</dbReference>
<dbReference type="CDD" id="cd00082">
    <property type="entry name" value="HisKA"/>
    <property type="match status" value="1"/>
</dbReference>
<dbReference type="EMBL" id="ADLK01000021">
    <property type="protein sequence ID" value="KMW19144.1"/>
    <property type="molecule type" value="Genomic_DNA"/>
</dbReference>
<feature type="domain" description="Histidine kinase" evidence="14">
    <location>
        <begin position="272"/>
        <end position="489"/>
    </location>
</feature>
<dbReference type="GO" id="GO:0000155">
    <property type="term" value="F:phosphorelay sensor kinase activity"/>
    <property type="evidence" value="ECO:0007669"/>
    <property type="project" value="InterPro"/>
</dbReference>
<reference evidence="15 16" key="1">
    <citation type="submission" date="2011-04" db="EMBL/GenBank/DDBJ databases">
        <title>The Genome Sequence of Clostridium citroniae WAL-19142.</title>
        <authorList>
            <consortium name="The Broad Institute Genome Sequencing Platform"/>
            <person name="Earl A."/>
            <person name="Ward D."/>
            <person name="Feldgarden M."/>
            <person name="Gevers D."/>
            <person name="Warren Y.A."/>
            <person name="Tyrrell K.L."/>
            <person name="Citron D.M."/>
            <person name="Goldstein E.J."/>
            <person name="Daigneault M."/>
            <person name="Allen-Vercoe E."/>
            <person name="Young S.K."/>
            <person name="Zeng Q."/>
            <person name="Gargeya S."/>
            <person name="Fitzgerald M."/>
            <person name="Haas B."/>
            <person name="Abouelleil A."/>
            <person name="Alvarado L."/>
            <person name="Arachchi H.M."/>
            <person name="Berlin A."/>
            <person name="Brown A."/>
            <person name="Chapman S.B."/>
            <person name="Chen Z."/>
            <person name="Dunbar C."/>
            <person name="Freedman E."/>
            <person name="Gearin G."/>
            <person name="Gellesch M."/>
            <person name="Goldberg J."/>
            <person name="Griggs A."/>
            <person name="Gujja S."/>
            <person name="Heilman E.R."/>
            <person name="Heiman D."/>
            <person name="Howarth C."/>
            <person name="Larson L."/>
            <person name="Lui A."/>
            <person name="MacDonald P.J."/>
            <person name="Mehta T."/>
            <person name="Montmayeur A."/>
            <person name="Murphy C."/>
            <person name="Neiman D."/>
            <person name="Pearson M."/>
            <person name="Priest M."/>
            <person name="Roberts A."/>
            <person name="Saif S."/>
            <person name="Shea T."/>
            <person name="Shenoy N."/>
            <person name="Sisk P."/>
            <person name="Stolte C."/>
            <person name="Sykes S."/>
            <person name="White J."/>
            <person name="Yandava C."/>
            <person name="Wortman J."/>
            <person name="Nusbaum C."/>
            <person name="Birren B."/>
        </authorList>
    </citation>
    <scope>NUCLEOTIDE SEQUENCE [LARGE SCALE GENOMIC DNA]</scope>
    <source>
        <strain evidence="15 16">WAL-19142</strain>
    </source>
</reference>
<dbReference type="InterPro" id="IPR052023">
    <property type="entry name" value="Histidine_kinase_KdpD"/>
</dbReference>
<evidence type="ECO:0000256" key="12">
    <source>
        <dbReference type="ARBA" id="ARBA00023136"/>
    </source>
</evidence>
<dbReference type="InterPro" id="IPR029016">
    <property type="entry name" value="GAF-like_dom_sf"/>
</dbReference>
<evidence type="ECO:0000313" key="15">
    <source>
        <dbReference type="EMBL" id="KMW19144.1"/>
    </source>
</evidence>
<feature type="transmembrane region" description="Helical" evidence="13">
    <location>
        <begin position="92"/>
        <end position="113"/>
    </location>
</feature>
<dbReference type="Gene3D" id="1.10.287.130">
    <property type="match status" value="1"/>
</dbReference>
<protein>
    <recommendedName>
        <fullName evidence="3">histidine kinase</fullName>
        <ecNumber evidence="3">2.7.13.3</ecNumber>
    </recommendedName>
</protein>
<dbReference type="Gene3D" id="1.20.120.620">
    <property type="entry name" value="Backbone structure of the membrane domain of e. Coli histidine kinase receptor kdpd"/>
    <property type="match status" value="1"/>
</dbReference>
<proteinExistence type="predicted"/>
<dbReference type="AlphaFoldDB" id="A0A0J9C3Y4"/>
<evidence type="ECO:0000256" key="7">
    <source>
        <dbReference type="ARBA" id="ARBA00022741"/>
    </source>
</evidence>
<keyword evidence="12 13" id="KW-0472">Membrane</keyword>
<accession>A0A0J9C3Y4</accession>
<dbReference type="PANTHER" id="PTHR45569">
    <property type="entry name" value="SENSOR PROTEIN KDPD"/>
    <property type="match status" value="1"/>
</dbReference>
<dbReference type="GeneID" id="93165284"/>
<evidence type="ECO:0000256" key="11">
    <source>
        <dbReference type="ARBA" id="ARBA00023012"/>
    </source>
</evidence>
<dbReference type="Gene3D" id="3.30.450.40">
    <property type="match status" value="1"/>
</dbReference>
<keyword evidence="8" id="KW-0418">Kinase</keyword>
<name>A0A0J9C3Y4_9FIRM</name>
<organism evidence="15 16">
    <name type="scientific">[Clostridium] citroniae WAL-19142</name>
    <dbReference type="NCBI Taxonomy" id="742734"/>
    <lineage>
        <taxon>Bacteria</taxon>
        <taxon>Bacillati</taxon>
        <taxon>Bacillota</taxon>
        <taxon>Clostridia</taxon>
        <taxon>Lachnospirales</taxon>
        <taxon>Lachnospiraceae</taxon>
        <taxon>Enterocloster</taxon>
    </lineage>
</organism>
<evidence type="ECO:0000256" key="9">
    <source>
        <dbReference type="ARBA" id="ARBA00022840"/>
    </source>
</evidence>
<keyword evidence="10 13" id="KW-1133">Transmembrane helix</keyword>
<evidence type="ECO:0000259" key="14">
    <source>
        <dbReference type="PROSITE" id="PS50109"/>
    </source>
</evidence>
<keyword evidence="11" id="KW-0902">Two-component regulatory system</keyword>
<evidence type="ECO:0000256" key="10">
    <source>
        <dbReference type="ARBA" id="ARBA00022989"/>
    </source>
</evidence>
<dbReference type="InterPro" id="IPR004358">
    <property type="entry name" value="Sig_transdc_His_kin-like_C"/>
</dbReference>
<keyword evidence="9" id="KW-0067">ATP-binding</keyword>
<evidence type="ECO:0000256" key="13">
    <source>
        <dbReference type="SAM" id="Phobius"/>
    </source>
</evidence>
<dbReference type="GO" id="GO:0005524">
    <property type="term" value="F:ATP binding"/>
    <property type="evidence" value="ECO:0007669"/>
    <property type="project" value="UniProtKB-KW"/>
</dbReference>
<gene>
    <name evidence="15" type="ORF">HMPREF9470_02629</name>
</gene>
<dbReference type="SMART" id="SM00388">
    <property type="entry name" value="HisKA"/>
    <property type="match status" value="1"/>
</dbReference>
<sequence length="493" mass="55327">MFDHWEKILDFVKACVKITLIWVFSTILTIVLDSCGIRAENLLLIYLVGVLISILATGSLAWSLCAAVVFTFTFNYLFTEPKLTFHMDDLNYVISSVIFVAVAAIVATLVVKLQKQMQIANKKTEITAKLNEIGSGFLNLSGYQQIKDYSEASLANLIGKRVTVLLKEDESKEFSNSMAEWCYRQSIPCGHGECQFPDDNGLYIPIRNREKTYGVIIFDCAGWTLNEEEKIYVDTVISQITLVIERELLSREKEESRIQMERERLKSTLLRSVSHDLRTPLTGISGSSGFLYENLEIMDTSTIRSMLKDICTDSEWLSSMVENLLNMTRIQEGRLDINKKKEVVDDIVSSAVRLVSKRIGNHTLRTRTPDDILLFSVDGRLFIQVLVNLLDNAFRHSGDGTVVTLSVGVEDGNLKFVVADDGKGLPQDKINQIFDNFFTTAYEKGDRQRGVGLGLTICKAIVEAQGGTIQAYNSSQGGAVFEIRMPLEDKKDE</sequence>
<evidence type="ECO:0000256" key="8">
    <source>
        <dbReference type="ARBA" id="ARBA00022777"/>
    </source>
</evidence>
<dbReference type="PATRIC" id="fig|742734.4.peg.2821"/>
<dbReference type="InterPro" id="IPR036890">
    <property type="entry name" value="HATPase_C_sf"/>
</dbReference>
<dbReference type="PANTHER" id="PTHR45569:SF1">
    <property type="entry name" value="SENSOR PROTEIN KDPD"/>
    <property type="match status" value="1"/>
</dbReference>
<dbReference type="OrthoDB" id="9806130at2"/>
<keyword evidence="4" id="KW-0597">Phosphoprotein</keyword>
<dbReference type="InterPro" id="IPR005467">
    <property type="entry name" value="His_kinase_dom"/>
</dbReference>
<dbReference type="EC" id="2.7.13.3" evidence="3"/>
<dbReference type="InterPro" id="IPR038318">
    <property type="entry name" value="KdpD_sf"/>
</dbReference>
<dbReference type="Pfam" id="PF02518">
    <property type="entry name" value="HATPase_c"/>
    <property type="match status" value="1"/>
</dbReference>
<comment type="subcellular location">
    <subcellularLocation>
        <location evidence="2">Membrane</location>
        <topology evidence="2">Multi-pass membrane protein</topology>
    </subcellularLocation>
</comment>
<dbReference type="RefSeq" id="WP_007865933.1">
    <property type="nucleotide sequence ID" value="NZ_KQ235878.1"/>
</dbReference>
<comment type="caution">
    <text evidence="15">The sequence shown here is derived from an EMBL/GenBank/DDBJ whole genome shotgun (WGS) entry which is preliminary data.</text>
</comment>